<sequence>MGNCRSDRTYVPYIYVRRGKYEGLKEEEEEEEKEEEEEEEEEEEVGQVPLFSGRSWREHHDMDCNMQIFRQPIKTGMLSVLDMGWQDGGMEGTWGWAMVTG</sequence>
<dbReference type="EMBL" id="KN796113">
    <property type="protein sequence ID" value="KUI63560.1"/>
    <property type="molecule type" value="Genomic_DNA"/>
</dbReference>
<gene>
    <name evidence="2" type="ORF">VM1G_11999</name>
</gene>
<feature type="compositionally biased region" description="Acidic residues" evidence="1">
    <location>
        <begin position="25"/>
        <end position="45"/>
    </location>
</feature>
<evidence type="ECO:0000313" key="3">
    <source>
        <dbReference type="Proteomes" id="UP000078559"/>
    </source>
</evidence>
<evidence type="ECO:0000256" key="1">
    <source>
        <dbReference type="SAM" id="MobiDB-lite"/>
    </source>
</evidence>
<organism evidence="2 3">
    <name type="scientific">Cytospora mali</name>
    <name type="common">Apple Valsa canker fungus</name>
    <name type="synonym">Valsa mali</name>
    <dbReference type="NCBI Taxonomy" id="578113"/>
    <lineage>
        <taxon>Eukaryota</taxon>
        <taxon>Fungi</taxon>
        <taxon>Dikarya</taxon>
        <taxon>Ascomycota</taxon>
        <taxon>Pezizomycotina</taxon>
        <taxon>Sordariomycetes</taxon>
        <taxon>Sordariomycetidae</taxon>
        <taxon>Diaporthales</taxon>
        <taxon>Cytosporaceae</taxon>
        <taxon>Cytospora</taxon>
    </lineage>
</organism>
<proteinExistence type="predicted"/>
<dbReference type="Proteomes" id="UP000078559">
    <property type="component" value="Unassembled WGS sequence"/>
</dbReference>
<dbReference type="AlphaFoldDB" id="A0A194VI48"/>
<protein>
    <submittedName>
        <fullName evidence="2">Uncharacterized protein</fullName>
    </submittedName>
</protein>
<keyword evidence="3" id="KW-1185">Reference proteome</keyword>
<name>A0A194VI48_CYTMA</name>
<reference evidence="2" key="1">
    <citation type="submission" date="2014-12" db="EMBL/GenBank/DDBJ databases">
        <title>Genome Sequence of Valsa Canker Pathogens Uncovers a Specific Adaption of Colonization on Woody Bark.</title>
        <authorList>
            <person name="Yin Z."/>
            <person name="Liu H."/>
            <person name="Gao X."/>
            <person name="Li Z."/>
            <person name="Song N."/>
            <person name="Ke X."/>
            <person name="Dai Q."/>
            <person name="Wu Y."/>
            <person name="Sun Y."/>
            <person name="Xu J.-R."/>
            <person name="Kang Z.K."/>
            <person name="Wang L."/>
            <person name="Huang L."/>
        </authorList>
    </citation>
    <scope>NUCLEOTIDE SEQUENCE [LARGE SCALE GENOMIC DNA]</scope>
    <source>
        <strain evidence="2">03-8</strain>
    </source>
</reference>
<evidence type="ECO:0000313" key="2">
    <source>
        <dbReference type="EMBL" id="KUI63560.1"/>
    </source>
</evidence>
<feature type="region of interest" description="Disordered" evidence="1">
    <location>
        <begin position="23"/>
        <end position="52"/>
    </location>
</feature>
<accession>A0A194VI48</accession>